<gene>
    <name evidence="2" type="ORF">BDY21DRAFT_338969</name>
</gene>
<name>A0A6A6P4Z0_9PEZI</name>
<protein>
    <submittedName>
        <fullName evidence="2">Uncharacterized protein</fullName>
    </submittedName>
</protein>
<proteinExistence type="predicted"/>
<reference evidence="2" key="1">
    <citation type="journal article" date="2020" name="Stud. Mycol.">
        <title>101 Dothideomycetes genomes: a test case for predicting lifestyles and emergence of pathogens.</title>
        <authorList>
            <person name="Haridas S."/>
            <person name="Albert R."/>
            <person name="Binder M."/>
            <person name="Bloem J."/>
            <person name="Labutti K."/>
            <person name="Salamov A."/>
            <person name="Andreopoulos B."/>
            <person name="Baker S."/>
            <person name="Barry K."/>
            <person name="Bills G."/>
            <person name="Bluhm B."/>
            <person name="Cannon C."/>
            <person name="Castanera R."/>
            <person name="Culley D."/>
            <person name="Daum C."/>
            <person name="Ezra D."/>
            <person name="Gonzalez J."/>
            <person name="Henrissat B."/>
            <person name="Kuo A."/>
            <person name="Liang C."/>
            <person name="Lipzen A."/>
            <person name="Lutzoni F."/>
            <person name="Magnuson J."/>
            <person name="Mondo S."/>
            <person name="Nolan M."/>
            <person name="Ohm R."/>
            <person name="Pangilinan J."/>
            <person name="Park H.-J."/>
            <person name="Ramirez L."/>
            <person name="Alfaro M."/>
            <person name="Sun H."/>
            <person name="Tritt A."/>
            <person name="Yoshinaga Y."/>
            <person name="Zwiers L.-H."/>
            <person name="Turgeon B."/>
            <person name="Goodwin S."/>
            <person name="Spatafora J."/>
            <person name="Crous P."/>
            <person name="Grigoriev I."/>
        </authorList>
    </citation>
    <scope>NUCLEOTIDE SEQUENCE</scope>
    <source>
        <strain evidence="2">ATCC 16933</strain>
    </source>
</reference>
<sequence>MPTSGKVRVRGKTTHAAMGSPIQSPGGGRGGWRVRSHASGWMDGRGWNGTG</sequence>
<dbReference type="Proteomes" id="UP000799766">
    <property type="component" value="Unassembled WGS sequence"/>
</dbReference>
<evidence type="ECO:0000313" key="2">
    <source>
        <dbReference type="EMBL" id="KAF2458848.1"/>
    </source>
</evidence>
<feature type="region of interest" description="Disordered" evidence="1">
    <location>
        <begin position="1"/>
        <end position="51"/>
    </location>
</feature>
<evidence type="ECO:0000313" key="3">
    <source>
        <dbReference type="Proteomes" id="UP000799766"/>
    </source>
</evidence>
<dbReference type="AlphaFoldDB" id="A0A6A6P4Z0"/>
<evidence type="ECO:0000256" key="1">
    <source>
        <dbReference type="SAM" id="MobiDB-lite"/>
    </source>
</evidence>
<accession>A0A6A6P4Z0</accession>
<keyword evidence="3" id="KW-1185">Reference proteome</keyword>
<organism evidence="2 3">
    <name type="scientific">Lineolata rhizophorae</name>
    <dbReference type="NCBI Taxonomy" id="578093"/>
    <lineage>
        <taxon>Eukaryota</taxon>
        <taxon>Fungi</taxon>
        <taxon>Dikarya</taxon>
        <taxon>Ascomycota</taxon>
        <taxon>Pezizomycotina</taxon>
        <taxon>Dothideomycetes</taxon>
        <taxon>Dothideomycetes incertae sedis</taxon>
        <taxon>Lineolatales</taxon>
        <taxon>Lineolataceae</taxon>
        <taxon>Lineolata</taxon>
    </lineage>
</organism>
<dbReference type="EMBL" id="MU001676">
    <property type="protein sequence ID" value="KAF2458848.1"/>
    <property type="molecule type" value="Genomic_DNA"/>
</dbReference>